<dbReference type="InterPro" id="IPR002553">
    <property type="entry name" value="Clathrin/coatomer_adapt-like_N"/>
</dbReference>
<dbReference type="GO" id="GO:0006886">
    <property type="term" value="P:intracellular protein transport"/>
    <property type="evidence" value="ECO:0007669"/>
    <property type="project" value="UniProtKB-UniRule"/>
</dbReference>
<keyword evidence="4 9" id="KW-0813">Transport</keyword>
<dbReference type="InterPro" id="IPR017107">
    <property type="entry name" value="AP1_complex_gsu"/>
</dbReference>
<dbReference type="InterPro" id="IPR016024">
    <property type="entry name" value="ARM-type_fold"/>
</dbReference>
<comment type="similarity">
    <text evidence="3 9">Belongs to the adaptor complexes large subunit family.</text>
</comment>
<dbReference type="AlphaFoldDB" id="A0A7J6R2U1"/>
<evidence type="ECO:0000256" key="7">
    <source>
        <dbReference type="ARBA" id="ARBA00023136"/>
    </source>
</evidence>
<keyword evidence="5 9" id="KW-0653">Protein transport</keyword>
<dbReference type="SUPFAM" id="SSF49348">
    <property type="entry name" value="Clathrin adaptor appendage domain"/>
    <property type="match status" value="1"/>
</dbReference>
<dbReference type="InterPro" id="IPR008153">
    <property type="entry name" value="GAE_dom"/>
</dbReference>
<reference evidence="12 13" key="1">
    <citation type="submission" date="2020-04" db="EMBL/GenBank/DDBJ databases">
        <title>Perkinsus olseni comparative genomics.</title>
        <authorList>
            <person name="Bogema D.R."/>
        </authorList>
    </citation>
    <scope>NUCLEOTIDE SEQUENCE [LARGE SCALE GENOMIC DNA]</scope>
    <source>
        <strain evidence="12">ATCC PRA-205</strain>
    </source>
</reference>
<evidence type="ECO:0000256" key="6">
    <source>
        <dbReference type="ARBA" id="ARBA00023034"/>
    </source>
</evidence>
<evidence type="ECO:0000256" key="10">
    <source>
        <dbReference type="SAM" id="MobiDB-lite"/>
    </source>
</evidence>
<accession>A0A7J6R2U1</accession>
<dbReference type="InterPro" id="IPR013041">
    <property type="entry name" value="Clathrin_app_Ig-like_sf"/>
</dbReference>
<sequence>MTKLRELIRQVRACKTQSEEKAVVARECAMIRQSFKDGDPDHRSRNVAKLVYIHMLGYPTHFGQMDCLKLIASSKFSEKRVGYLGLTQLLDENSELLMLVTNSIKNDLNSKNQYVTGLALCALANIGSTEMCMSLSREVEQLLVGPGSSSPYIQKKAALCALRIVKKVTELEDKFSARVGPLVEGACGANGAHAGTSGSHGVLLSALSLMDYLLKINPEAYRRELAYVQPTLVKLLRSLTISGYGNSQEYDVGGITDPFLQVKILRTMRMLTDLTQPLAEDVSDVLAQVATNTEGAKNAGNAVLYECVRTIVYVGPVADPSLRVLGVNILGRFLTHKDNNVKYVALEALKGVVSVDIGAVQKHRSVILGCLTDPDISLRRRALDVAYSLINEDNVKQMTNEFLNYLIVTDTEFRPDLVSCICNMAKKFAPTRRWQIDTLVKVMLLGGSSVPDTALSSVCSAIASTPGLYNYAVHKLYFTMLETLGQSKLQKLAMKSSGALVETGLWAIGEYGDLLVEGEGVVGADGNKINITNDDVIKLIEFVAQKASAMMSSDIGSIGTVRTGVAKADNGQNSERGPAVICEYVLTCVVKLLSRLDLSTAQRDRLEALLKQFTSSINVELQQRACEYTALLSLSSQDMRKELTGKVPPYAGDEPMRDLPVGETTVDEVNWDGTVPSVTSLPSEPSPSEEFYEANVGASATSYNGNLMGDIDSFGQETGPADQTASSTTAKQPGGDLLDDLDSILGMPPPVPSTAPPAVSAPSVPQQQQQQPAKKADPFSGLGLDSLGFSMGPSGAKAPVPSQPAPQTTATGSFMDVFSPAPAPSQSRTITAYSNPDVRVDFAVTSRADGVDIDASFHSQKTLTDFILEAAVPKYLRLTLKPATSPTVQPDATVTQKLTVTQTTEPAKPIMMKLRIRYVSDGVPMEELTTVNNIPTA</sequence>
<keyword evidence="6 9" id="KW-0333">Golgi apparatus</keyword>
<evidence type="ECO:0000313" key="13">
    <source>
        <dbReference type="Proteomes" id="UP000574390"/>
    </source>
</evidence>
<comment type="subcellular location">
    <subcellularLocation>
        <location evidence="1">Cytoplasmic vesicle membrane</location>
    </subcellularLocation>
    <subcellularLocation>
        <location evidence="2">Golgi apparatus</location>
    </subcellularLocation>
</comment>
<dbReference type="InterPro" id="IPR050840">
    <property type="entry name" value="Adaptor_Complx_Large_Subunit"/>
</dbReference>
<dbReference type="PANTHER" id="PTHR22780">
    <property type="entry name" value="ADAPTIN, ALPHA/GAMMA/EPSILON"/>
    <property type="match status" value="1"/>
</dbReference>
<evidence type="ECO:0000256" key="3">
    <source>
        <dbReference type="ARBA" id="ARBA00006613"/>
    </source>
</evidence>
<dbReference type="GO" id="GO:0016192">
    <property type="term" value="P:vesicle-mediated transport"/>
    <property type="evidence" value="ECO:0007669"/>
    <property type="project" value="InterPro"/>
</dbReference>
<keyword evidence="7 9" id="KW-0472">Membrane</keyword>
<evidence type="ECO:0000256" key="2">
    <source>
        <dbReference type="ARBA" id="ARBA00004555"/>
    </source>
</evidence>
<dbReference type="EMBL" id="JABANM010025160">
    <property type="protein sequence ID" value="KAF4715014.1"/>
    <property type="molecule type" value="Genomic_DNA"/>
</dbReference>
<evidence type="ECO:0000313" key="12">
    <source>
        <dbReference type="EMBL" id="KAF4715014.1"/>
    </source>
</evidence>
<dbReference type="SMART" id="SM00809">
    <property type="entry name" value="Alpha_adaptinC2"/>
    <property type="match status" value="1"/>
</dbReference>
<dbReference type="SUPFAM" id="SSF48371">
    <property type="entry name" value="ARM repeat"/>
    <property type="match status" value="1"/>
</dbReference>
<dbReference type="PIRSF" id="PIRSF037094">
    <property type="entry name" value="AP1_complex_gamma"/>
    <property type="match status" value="1"/>
</dbReference>
<proteinExistence type="inferred from homology"/>
<protein>
    <recommendedName>
        <fullName evidence="9">AP-1 complex subunit gamma</fullName>
    </recommendedName>
</protein>
<evidence type="ECO:0000256" key="9">
    <source>
        <dbReference type="PIRNR" id="PIRNR037094"/>
    </source>
</evidence>
<dbReference type="GO" id="GO:0030121">
    <property type="term" value="C:AP-1 adaptor complex"/>
    <property type="evidence" value="ECO:0007669"/>
    <property type="project" value="InterPro"/>
</dbReference>
<name>A0A7J6R2U1_PEROL</name>
<comment type="caution">
    <text evidence="12">The sequence shown here is derived from an EMBL/GenBank/DDBJ whole genome shotgun (WGS) entry which is preliminary data.</text>
</comment>
<dbReference type="InterPro" id="IPR011989">
    <property type="entry name" value="ARM-like"/>
</dbReference>
<keyword evidence="8 9" id="KW-0968">Cytoplasmic vesicle</keyword>
<dbReference type="Pfam" id="PF02883">
    <property type="entry name" value="Alpha_adaptinC2"/>
    <property type="match status" value="1"/>
</dbReference>
<feature type="compositionally biased region" description="Low complexity" evidence="10">
    <location>
        <begin position="756"/>
        <end position="773"/>
    </location>
</feature>
<evidence type="ECO:0000256" key="8">
    <source>
        <dbReference type="ARBA" id="ARBA00023329"/>
    </source>
</evidence>
<evidence type="ECO:0000256" key="4">
    <source>
        <dbReference type="ARBA" id="ARBA00022448"/>
    </source>
</evidence>
<evidence type="ECO:0000256" key="1">
    <source>
        <dbReference type="ARBA" id="ARBA00004156"/>
    </source>
</evidence>
<dbReference type="Pfam" id="PF01602">
    <property type="entry name" value="Adaptin_N"/>
    <property type="match status" value="1"/>
</dbReference>
<evidence type="ECO:0000256" key="5">
    <source>
        <dbReference type="ARBA" id="ARBA00022927"/>
    </source>
</evidence>
<feature type="compositionally biased region" description="Polar residues" evidence="10">
    <location>
        <begin position="721"/>
        <end position="731"/>
    </location>
</feature>
<dbReference type="PROSITE" id="PS50180">
    <property type="entry name" value="GAE"/>
    <property type="match status" value="1"/>
</dbReference>
<feature type="domain" description="GAE" evidence="11">
    <location>
        <begin position="823"/>
        <end position="935"/>
    </location>
</feature>
<organism evidence="12 13">
    <name type="scientific">Perkinsus olseni</name>
    <name type="common">Perkinsus atlanticus</name>
    <dbReference type="NCBI Taxonomy" id="32597"/>
    <lineage>
        <taxon>Eukaryota</taxon>
        <taxon>Sar</taxon>
        <taxon>Alveolata</taxon>
        <taxon>Perkinsozoa</taxon>
        <taxon>Perkinsea</taxon>
        <taxon>Perkinsida</taxon>
        <taxon>Perkinsidae</taxon>
        <taxon>Perkinsus</taxon>
    </lineage>
</organism>
<dbReference type="Gene3D" id="2.60.40.1230">
    <property type="match status" value="1"/>
</dbReference>
<evidence type="ECO:0000259" key="11">
    <source>
        <dbReference type="PROSITE" id="PS50180"/>
    </source>
</evidence>
<dbReference type="Proteomes" id="UP000574390">
    <property type="component" value="Unassembled WGS sequence"/>
</dbReference>
<dbReference type="InterPro" id="IPR008152">
    <property type="entry name" value="Clathrin_a/b/g-adaptin_app_Ig"/>
</dbReference>
<dbReference type="Gene3D" id="1.25.10.10">
    <property type="entry name" value="Leucine-rich Repeat Variant"/>
    <property type="match status" value="1"/>
</dbReference>
<feature type="region of interest" description="Disordered" evidence="10">
    <location>
        <begin position="708"/>
        <end position="781"/>
    </location>
</feature>
<gene>
    <name evidence="12" type="ORF">FOZ62_030143</name>
</gene>